<keyword evidence="2" id="KW-1185">Reference proteome</keyword>
<organism evidence="1 2">
    <name type="scientific">Rhizoclosmatium globosum</name>
    <dbReference type="NCBI Taxonomy" id="329046"/>
    <lineage>
        <taxon>Eukaryota</taxon>
        <taxon>Fungi</taxon>
        <taxon>Fungi incertae sedis</taxon>
        <taxon>Chytridiomycota</taxon>
        <taxon>Chytridiomycota incertae sedis</taxon>
        <taxon>Chytridiomycetes</taxon>
        <taxon>Chytridiales</taxon>
        <taxon>Chytriomycetaceae</taxon>
        <taxon>Rhizoclosmatium</taxon>
    </lineage>
</organism>
<dbReference type="AlphaFoldDB" id="A0A1Y2C607"/>
<dbReference type="EMBL" id="MCGO01000028">
    <property type="protein sequence ID" value="ORY42478.1"/>
    <property type="molecule type" value="Genomic_DNA"/>
</dbReference>
<evidence type="ECO:0000313" key="2">
    <source>
        <dbReference type="Proteomes" id="UP000193642"/>
    </source>
</evidence>
<dbReference type="Proteomes" id="UP000193642">
    <property type="component" value="Unassembled WGS sequence"/>
</dbReference>
<name>A0A1Y2C607_9FUNG</name>
<proteinExistence type="predicted"/>
<protein>
    <submittedName>
        <fullName evidence="1">Uncharacterized protein</fullName>
    </submittedName>
</protein>
<accession>A0A1Y2C607</accession>
<comment type="caution">
    <text evidence="1">The sequence shown here is derived from an EMBL/GenBank/DDBJ whole genome shotgun (WGS) entry which is preliminary data.</text>
</comment>
<sequence>MQNLAALLVKKFDNELDRYWAWITATTYPDLVVNKSYSIHDLHQAQQGATAVKAAKWNAIEDAKESRKRVRKAKDAEIAKKEATVAQLSKIQHPLAQLQQIRPAHKAIFEACITDYGLHYRPCQCPHCQNAQNHPPLLYLIPPDFIRNEAGLLASGTPFDCWTRIEGRTSGTEHVKLKIRVFGVGRNCRLLARIADSLPYHFKTNTTS</sequence>
<reference evidence="1 2" key="1">
    <citation type="submission" date="2016-07" db="EMBL/GenBank/DDBJ databases">
        <title>Pervasive Adenine N6-methylation of Active Genes in Fungi.</title>
        <authorList>
            <consortium name="DOE Joint Genome Institute"/>
            <person name="Mondo S.J."/>
            <person name="Dannebaum R.O."/>
            <person name="Kuo R.C."/>
            <person name="Labutti K."/>
            <person name="Haridas S."/>
            <person name="Kuo A."/>
            <person name="Salamov A."/>
            <person name="Ahrendt S.R."/>
            <person name="Lipzen A."/>
            <person name="Sullivan W."/>
            <person name="Andreopoulos W.B."/>
            <person name="Clum A."/>
            <person name="Lindquist E."/>
            <person name="Daum C."/>
            <person name="Ramamoorthy G.K."/>
            <person name="Gryganskyi A."/>
            <person name="Culley D."/>
            <person name="Magnuson J.K."/>
            <person name="James T.Y."/>
            <person name="O'Malley M.A."/>
            <person name="Stajich J.E."/>
            <person name="Spatafora J.W."/>
            <person name="Visel A."/>
            <person name="Grigoriev I.V."/>
        </authorList>
    </citation>
    <scope>NUCLEOTIDE SEQUENCE [LARGE SCALE GENOMIC DNA]</scope>
    <source>
        <strain evidence="1 2">JEL800</strain>
    </source>
</reference>
<gene>
    <name evidence="1" type="ORF">BCR33DRAFT_739059</name>
</gene>
<evidence type="ECO:0000313" key="1">
    <source>
        <dbReference type="EMBL" id="ORY42478.1"/>
    </source>
</evidence>